<dbReference type="InterPro" id="IPR051057">
    <property type="entry name" value="PI-PLC_domain"/>
</dbReference>
<evidence type="ECO:0000313" key="4">
    <source>
        <dbReference type="Proteomes" id="UP001140453"/>
    </source>
</evidence>
<accession>A0A9W9CT98</accession>
<name>A0A9W9CT98_9PEZI</name>
<dbReference type="OrthoDB" id="1046782at2759"/>
<proteinExistence type="predicted"/>
<evidence type="ECO:0000256" key="1">
    <source>
        <dbReference type="SAM" id="Phobius"/>
    </source>
</evidence>
<evidence type="ECO:0000259" key="2">
    <source>
        <dbReference type="SMART" id="SM00148"/>
    </source>
</evidence>
<dbReference type="PANTHER" id="PTHR13593">
    <property type="match status" value="1"/>
</dbReference>
<keyword evidence="4" id="KW-1185">Reference proteome</keyword>
<gene>
    <name evidence="3" type="ORF">N0V93_007770</name>
</gene>
<dbReference type="GO" id="GO:0006629">
    <property type="term" value="P:lipid metabolic process"/>
    <property type="evidence" value="ECO:0007669"/>
    <property type="project" value="InterPro"/>
</dbReference>
<dbReference type="Proteomes" id="UP001140453">
    <property type="component" value="Unassembled WGS sequence"/>
</dbReference>
<dbReference type="SMART" id="SM00148">
    <property type="entry name" value="PLCXc"/>
    <property type="match status" value="1"/>
</dbReference>
<dbReference type="Gene3D" id="3.20.20.190">
    <property type="entry name" value="Phosphatidylinositol (PI) phosphodiesterase"/>
    <property type="match status" value="1"/>
</dbReference>
<dbReference type="PANTHER" id="PTHR13593:SF113">
    <property type="entry name" value="SI:DKEY-266F7.9"/>
    <property type="match status" value="1"/>
</dbReference>
<keyword evidence="1" id="KW-0472">Membrane</keyword>
<evidence type="ECO:0000313" key="3">
    <source>
        <dbReference type="EMBL" id="KAJ4387181.1"/>
    </source>
</evidence>
<dbReference type="EMBL" id="JAPEVB010000005">
    <property type="protein sequence ID" value="KAJ4387181.1"/>
    <property type="molecule type" value="Genomic_DNA"/>
</dbReference>
<protein>
    <recommendedName>
        <fullName evidence="2">Phosphatidylinositol-specific phospholipase C X domain-containing protein</fullName>
    </recommendedName>
</protein>
<feature type="domain" description="Phosphatidylinositol-specific phospholipase C X" evidence="2">
    <location>
        <begin position="82"/>
        <end position="256"/>
    </location>
</feature>
<sequence>MHSIVQTRRSRTSIVIFTVLAIFGAYSLLQLFATPLHPLLPTFTAPWTSNTRPPASYHNYTSAFSFDLDLATNPDWMSRIPDNVNLNSLSIPGTHDTLTYDLVDNTVFQCQNHNLKTQLHAGLRYLDIRGRLVYNASLGADQEPVIGIYHGHVSTGYDFQDVLETVFAFLAENPSEGIIMRVKEEGAPLPVGSPSEVWESGTYNTTFEEAFNYYRLINPDTFPGCEKHLLTPWPRKEERLVPTMGEMRGRVLVLYEFETASATYGIPWTSPHIELEDMWIILHPTLLEAKWDAVRRNLEAAAVSAEDSDVLFLSHLSASVGVTPIEAAAGPLEDRTNGTVIDGLNMRTGEWLEVNGRTGKTGVVMADFPGQRLVGSILRRNAWLMQDRGA</sequence>
<dbReference type="PROSITE" id="PS50007">
    <property type="entry name" value="PIPLC_X_DOMAIN"/>
    <property type="match status" value="1"/>
</dbReference>
<dbReference type="InterPro" id="IPR000909">
    <property type="entry name" value="PLipase_C_PInositol-sp_X_dom"/>
</dbReference>
<dbReference type="InterPro" id="IPR017946">
    <property type="entry name" value="PLC-like_Pdiesterase_TIM-brl"/>
</dbReference>
<dbReference type="SUPFAM" id="SSF51695">
    <property type="entry name" value="PLC-like phosphodiesterases"/>
    <property type="match status" value="1"/>
</dbReference>
<organism evidence="3 4">
    <name type="scientific">Gnomoniopsis smithogilvyi</name>
    <dbReference type="NCBI Taxonomy" id="1191159"/>
    <lineage>
        <taxon>Eukaryota</taxon>
        <taxon>Fungi</taxon>
        <taxon>Dikarya</taxon>
        <taxon>Ascomycota</taxon>
        <taxon>Pezizomycotina</taxon>
        <taxon>Sordariomycetes</taxon>
        <taxon>Sordariomycetidae</taxon>
        <taxon>Diaporthales</taxon>
        <taxon>Gnomoniaceae</taxon>
        <taxon>Gnomoniopsis</taxon>
    </lineage>
</organism>
<dbReference type="CDD" id="cd08586">
    <property type="entry name" value="PI-PLCc_BcPLC_like"/>
    <property type="match status" value="1"/>
</dbReference>
<keyword evidence="1" id="KW-0812">Transmembrane</keyword>
<dbReference type="Pfam" id="PF00388">
    <property type="entry name" value="PI-PLC-X"/>
    <property type="match status" value="1"/>
</dbReference>
<feature type="transmembrane region" description="Helical" evidence="1">
    <location>
        <begin position="12"/>
        <end position="33"/>
    </location>
</feature>
<keyword evidence="1" id="KW-1133">Transmembrane helix</keyword>
<reference evidence="3" key="1">
    <citation type="submission" date="2022-10" db="EMBL/GenBank/DDBJ databases">
        <title>Tapping the CABI collections for fungal endophytes: first genome assemblies for Collariella, Neodidymelliopsis, Ascochyta clinopodiicola, Didymella pomorum, Didymosphaeria variabile, Neocosmospora piperis and Neocucurbitaria cava.</title>
        <authorList>
            <person name="Hill R."/>
        </authorList>
    </citation>
    <scope>NUCLEOTIDE SEQUENCE</scope>
    <source>
        <strain evidence="3">IMI 355082</strain>
    </source>
</reference>
<comment type="caution">
    <text evidence="3">The sequence shown here is derived from an EMBL/GenBank/DDBJ whole genome shotgun (WGS) entry which is preliminary data.</text>
</comment>
<dbReference type="GO" id="GO:0008081">
    <property type="term" value="F:phosphoric diester hydrolase activity"/>
    <property type="evidence" value="ECO:0007669"/>
    <property type="project" value="InterPro"/>
</dbReference>
<dbReference type="AlphaFoldDB" id="A0A9W9CT98"/>